<dbReference type="AlphaFoldDB" id="A0AA36IYH8"/>
<sequence length="171" mass="19815">MVHSQSCAPVLLLWSALAVASARRFDESGDDDDHLNGLGCYCKRVSSEDECPDEKTDTMGPDRYRFYHSEEKQCCKMSYTSVFTWKGWSYKKQKDLSLCDNETKDMSESCCTVEDRFGSFSVRLRAATAKLVMLVQRKRYEDGYDRDFRRWVMSRSPSALQRGPDERVSHE</sequence>
<protein>
    <submittedName>
        <fullName evidence="2">Uncharacterized protein</fullName>
    </submittedName>
</protein>
<evidence type="ECO:0000313" key="2">
    <source>
        <dbReference type="EMBL" id="CAJ1395936.1"/>
    </source>
</evidence>
<accession>A0AA36IYH8</accession>
<comment type="caution">
    <text evidence="2">The sequence shown here is derived from an EMBL/GenBank/DDBJ whole genome shotgun (WGS) entry which is preliminary data.</text>
</comment>
<feature type="signal peptide" evidence="1">
    <location>
        <begin position="1"/>
        <end position="22"/>
    </location>
</feature>
<dbReference type="EMBL" id="CAUJNA010003215">
    <property type="protein sequence ID" value="CAJ1395936.1"/>
    <property type="molecule type" value="Genomic_DNA"/>
</dbReference>
<feature type="chain" id="PRO_5041391162" evidence="1">
    <location>
        <begin position="23"/>
        <end position="171"/>
    </location>
</feature>
<gene>
    <name evidence="2" type="ORF">EVOR1521_LOCUS20249</name>
</gene>
<evidence type="ECO:0000313" key="3">
    <source>
        <dbReference type="Proteomes" id="UP001178507"/>
    </source>
</evidence>
<proteinExistence type="predicted"/>
<organism evidence="2 3">
    <name type="scientific">Effrenium voratum</name>
    <dbReference type="NCBI Taxonomy" id="2562239"/>
    <lineage>
        <taxon>Eukaryota</taxon>
        <taxon>Sar</taxon>
        <taxon>Alveolata</taxon>
        <taxon>Dinophyceae</taxon>
        <taxon>Suessiales</taxon>
        <taxon>Symbiodiniaceae</taxon>
        <taxon>Effrenium</taxon>
    </lineage>
</organism>
<keyword evidence="1" id="KW-0732">Signal</keyword>
<keyword evidence="3" id="KW-1185">Reference proteome</keyword>
<evidence type="ECO:0000256" key="1">
    <source>
        <dbReference type="SAM" id="SignalP"/>
    </source>
</evidence>
<name>A0AA36IYH8_9DINO</name>
<reference evidence="2" key="1">
    <citation type="submission" date="2023-08" db="EMBL/GenBank/DDBJ databases">
        <authorList>
            <person name="Chen Y."/>
            <person name="Shah S."/>
            <person name="Dougan E. K."/>
            <person name="Thang M."/>
            <person name="Chan C."/>
        </authorList>
    </citation>
    <scope>NUCLEOTIDE SEQUENCE</scope>
</reference>
<dbReference type="Proteomes" id="UP001178507">
    <property type="component" value="Unassembled WGS sequence"/>
</dbReference>